<accession>V9W3H5</accession>
<evidence type="ECO:0000313" key="2">
    <source>
        <dbReference type="Proteomes" id="UP000018780"/>
    </source>
</evidence>
<dbReference type="AlphaFoldDB" id="V9W3H5"/>
<dbReference type="KEGG" id="lmd:METH_22975"/>
<keyword evidence="2" id="KW-1185">Reference proteome</keyword>
<evidence type="ECO:0000313" key="1">
    <source>
        <dbReference type="EMBL" id="AHD03697.1"/>
    </source>
</evidence>
<proteinExistence type="predicted"/>
<name>V9W3H5_9RHOB</name>
<dbReference type="EMBL" id="CP006775">
    <property type="protein sequence ID" value="AHD03697.1"/>
    <property type="molecule type" value="Genomic_DNA"/>
</dbReference>
<gene>
    <name evidence="1" type="ORF">METH_22975</name>
</gene>
<reference evidence="1 2" key="1">
    <citation type="submission" date="2013-09" db="EMBL/GenBank/DDBJ databases">
        <authorList>
            <consortium name="DOE Joint Genome Institute"/>
            <person name="Klenk H.-P."/>
            <person name="Huntemann M."/>
            <person name="Han J."/>
            <person name="Chen A."/>
            <person name="Kyrpides N."/>
            <person name="Mavromatis K."/>
            <person name="Markowitz V."/>
            <person name="Palaniappan K."/>
            <person name="Ivanova N."/>
            <person name="Schaumberg A."/>
            <person name="Pati A."/>
            <person name="Liolios K."/>
            <person name="Nordberg H.P."/>
            <person name="Cantor M.N."/>
            <person name="Hua S.X."/>
            <person name="Woyke T."/>
        </authorList>
    </citation>
    <scope>NUCLEOTIDE SEQUENCE [LARGE SCALE GENOMIC DNA]</scope>
    <source>
        <strain evidence="1 2">DSM 14336</strain>
        <plasmid evidence="2">2</plasmid>
    </source>
</reference>
<dbReference type="Proteomes" id="UP000018780">
    <property type="component" value="Plasmid unnamed2"/>
</dbReference>
<geneLocation type="plasmid" evidence="2">
    <name>2</name>
</geneLocation>
<keyword evidence="1" id="KW-0614">Plasmid</keyword>
<dbReference type="HOGENOM" id="CLU_3329561_0_0_5"/>
<organism evidence="1 2">
    <name type="scientific">Leisingera methylohalidivorans DSM 14336</name>
    <dbReference type="NCBI Taxonomy" id="999552"/>
    <lineage>
        <taxon>Bacteria</taxon>
        <taxon>Pseudomonadati</taxon>
        <taxon>Pseudomonadota</taxon>
        <taxon>Alphaproteobacteria</taxon>
        <taxon>Rhodobacterales</taxon>
        <taxon>Roseobacteraceae</taxon>
        <taxon>Leisingera</taxon>
    </lineage>
</organism>
<sequence length="38" mass="4214">MTAITAVTGFTALALLQLPPASRLLNLNELFKHEFWGQ</sequence>
<protein>
    <submittedName>
        <fullName evidence="1">Uncharacterized protein</fullName>
    </submittedName>
</protein>